<evidence type="ECO:0000313" key="2">
    <source>
        <dbReference type="Proteomes" id="UP000316747"/>
    </source>
</evidence>
<dbReference type="Pfam" id="PF19135">
    <property type="entry name" value="DUF5818"/>
    <property type="match status" value="1"/>
</dbReference>
<dbReference type="InterPro" id="IPR043856">
    <property type="entry name" value="DUF5818"/>
</dbReference>
<organism evidence="1 2">
    <name type="scientific">Humibacillus xanthopallidus</name>
    <dbReference type="NCBI Taxonomy" id="412689"/>
    <lineage>
        <taxon>Bacteria</taxon>
        <taxon>Bacillati</taxon>
        <taxon>Actinomycetota</taxon>
        <taxon>Actinomycetes</taxon>
        <taxon>Micrococcales</taxon>
        <taxon>Intrasporangiaceae</taxon>
        <taxon>Humibacillus</taxon>
    </lineage>
</organism>
<dbReference type="EMBL" id="VFPM01000001">
    <property type="protein sequence ID" value="TQM64503.1"/>
    <property type="molecule type" value="Genomic_DNA"/>
</dbReference>
<dbReference type="Proteomes" id="UP000316747">
    <property type="component" value="Unassembled WGS sequence"/>
</dbReference>
<name>A0A543I1N1_9MICO</name>
<proteinExistence type="predicted"/>
<dbReference type="RefSeq" id="WP_141842134.1">
    <property type="nucleotide sequence ID" value="NZ_VFPM01000001.1"/>
</dbReference>
<protein>
    <submittedName>
        <fullName evidence="1">Uncharacterized protein</fullName>
    </submittedName>
</protein>
<evidence type="ECO:0000313" key="1">
    <source>
        <dbReference type="EMBL" id="TQM64503.1"/>
    </source>
</evidence>
<keyword evidence="2" id="KW-1185">Reference proteome</keyword>
<dbReference type="AlphaFoldDB" id="A0A543I1N1"/>
<sequence>MRGTLERAEVETRPLVLAADDGTTWELLFPPSWRVEVEEGARVTVHGDRATDVWTTTMVGPVLRVRTLSTD</sequence>
<reference evidence="1 2" key="1">
    <citation type="submission" date="2019-06" db="EMBL/GenBank/DDBJ databases">
        <title>Genome sequencing of plant associated microbes to promote plant fitness in Sorghum bicolor and Oryza sativa.</title>
        <authorList>
            <person name="Coleman-Derr D."/>
        </authorList>
    </citation>
    <scope>NUCLEOTIDE SEQUENCE [LARGE SCALE GENOMIC DNA]</scope>
    <source>
        <strain evidence="1 2">KV-663</strain>
    </source>
</reference>
<accession>A0A543I1N1</accession>
<dbReference type="OrthoDB" id="4869430at2"/>
<gene>
    <name evidence="1" type="ORF">FBY41_0871</name>
</gene>
<comment type="caution">
    <text evidence="1">The sequence shown here is derived from an EMBL/GenBank/DDBJ whole genome shotgun (WGS) entry which is preliminary data.</text>
</comment>